<dbReference type="Proteomes" id="UP001365846">
    <property type="component" value="Unassembled WGS sequence"/>
</dbReference>
<feature type="chain" id="PRO_5047377937" evidence="2">
    <location>
        <begin position="27"/>
        <end position="327"/>
    </location>
</feature>
<dbReference type="PIRSF" id="PIRSF017082">
    <property type="entry name" value="YflP"/>
    <property type="match status" value="1"/>
</dbReference>
<dbReference type="Pfam" id="PF03401">
    <property type="entry name" value="TctC"/>
    <property type="match status" value="1"/>
</dbReference>
<dbReference type="CDD" id="cd07012">
    <property type="entry name" value="PBP2_Bug_TTT"/>
    <property type="match status" value="1"/>
</dbReference>
<dbReference type="Gene3D" id="3.40.190.150">
    <property type="entry name" value="Bordetella uptake gene, domain 1"/>
    <property type="match status" value="1"/>
</dbReference>
<evidence type="ECO:0000256" key="1">
    <source>
        <dbReference type="ARBA" id="ARBA00006987"/>
    </source>
</evidence>
<dbReference type="Gene3D" id="3.40.190.10">
    <property type="entry name" value="Periplasmic binding protein-like II"/>
    <property type="match status" value="1"/>
</dbReference>
<comment type="similarity">
    <text evidence="1">Belongs to the UPF0065 (bug) family.</text>
</comment>
<accession>A0ABU8VRD7</accession>
<dbReference type="PROSITE" id="PS51318">
    <property type="entry name" value="TAT"/>
    <property type="match status" value="1"/>
</dbReference>
<dbReference type="PANTHER" id="PTHR42928:SF5">
    <property type="entry name" value="BLR1237 PROTEIN"/>
    <property type="match status" value="1"/>
</dbReference>
<name>A0ABU8VRD7_9BURK</name>
<gene>
    <name evidence="3" type="ORF">WKW77_34750</name>
</gene>
<dbReference type="PANTHER" id="PTHR42928">
    <property type="entry name" value="TRICARBOXYLATE-BINDING PROTEIN"/>
    <property type="match status" value="1"/>
</dbReference>
<organism evidence="3 4">
    <name type="scientific">Variovorax ureilyticus</name>
    <dbReference type="NCBI Taxonomy" id="1836198"/>
    <lineage>
        <taxon>Bacteria</taxon>
        <taxon>Pseudomonadati</taxon>
        <taxon>Pseudomonadota</taxon>
        <taxon>Betaproteobacteria</taxon>
        <taxon>Burkholderiales</taxon>
        <taxon>Comamonadaceae</taxon>
        <taxon>Variovorax</taxon>
    </lineage>
</organism>
<dbReference type="RefSeq" id="WP_340361438.1">
    <property type="nucleotide sequence ID" value="NZ_JBBKZU010000039.1"/>
</dbReference>
<dbReference type="SUPFAM" id="SSF53850">
    <property type="entry name" value="Periplasmic binding protein-like II"/>
    <property type="match status" value="1"/>
</dbReference>
<evidence type="ECO:0000256" key="2">
    <source>
        <dbReference type="SAM" id="SignalP"/>
    </source>
</evidence>
<evidence type="ECO:0000313" key="4">
    <source>
        <dbReference type="Proteomes" id="UP001365846"/>
    </source>
</evidence>
<evidence type="ECO:0000313" key="3">
    <source>
        <dbReference type="EMBL" id="MEJ8816248.1"/>
    </source>
</evidence>
<comment type="caution">
    <text evidence="3">The sequence shown here is derived from an EMBL/GenBank/DDBJ whole genome shotgun (WGS) entry which is preliminary data.</text>
</comment>
<keyword evidence="2" id="KW-0732">Signal</keyword>
<proteinExistence type="inferred from homology"/>
<dbReference type="EMBL" id="JBBKZU010000039">
    <property type="protein sequence ID" value="MEJ8816248.1"/>
    <property type="molecule type" value="Genomic_DNA"/>
</dbReference>
<reference evidence="3 4" key="1">
    <citation type="submission" date="2024-03" db="EMBL/GenBank/DDBJ databases">
        <title>Novel species of the genus Variovorax.</title>
        <authorList>
            <person name="Liu Q."/>
            <person name="Xin Y.-H."/>
        </authorList>
    </citation>
    <scope>NUCLEOTIDE SEQUENCE [LARGE SCALE GENOMIC DNA]</scope>
    <source>
        <strain evidence="3 4">KACC 18899</strain>
    </source>
</reference>
<sequence>MAIQRRTILSRAAAACAVATLQPWQAASAQTVWPSRTIKFVNMGPPGTAPDTYNRIYAERLSKVLTVPVIVENRPGVAGNIASDVVAKAPPDGYTFLYTVSSSFTVNPWIYSKLTFNPEKDFRPVSPLLSQGAFIVANNGMPFRTVKELADYATANPGKLAYGTNGVGSFLHLIMELFNQSAQVQMLHVPYKGPPMIDVVSGQIPLCVEPAASAIPMINAGKVRAIAYSGPRRHAQLPNVPTISETYPAVAVVGWHGVWAPAGVPNDVVEKLHAELTRITQAPDVQKQIAELGSEPMIATVDAMTAMLGQEKRMWGDLVKAKKITID</sequence>
<keyword evidence="4" id="KW-1185">Reference proteome</keyword>
<dbReference type="InterPro" id="IPR005064">
    <property type="entry name" value="BUG"/>
</dbReference>
<feature type="signal peptide" evidence="2">
    <location>
        <begin position="1"/>
        <end position="26"/>
    </location>
</feature>
<dbReference type="InterPro" id="IPR006311">
    <property type="entry name" value="TAT_signal"/>
</dbReference>
<dbReference type="InterPro" id="IPR042100">
    <property type="entry name" value="Bug_dom1"/>
</dbReference>
<protein>
    <submittedName>
        <fullName evidence="3">Tripartite tricarboxylate transporter substrate binding protein</fullName>
    </submittedName>
</protein>